<dbReference type="InterPro" id="IPR005624">
    <property type="entry name" value="PduO/GlcC-like"/>
</dbReference>
<dbReference type="Pfam" id="PF03928">
    <property type="entry name" value="HbpS-like"/>
    <property type="match status" value="1"/>
</dbReference>
<dbReference type="Proteomes" id="UP000076577">
    <property type="component" value="Unassembled WGS sequence"/>
</dbReference>
<evidence type="ECO:0000313" key="3">
    <source>
        <dbReference type="Proteomes" id="UP000076577"/>
    </source>
</evidence>
<dbReference type="InterPro" id="IPR010371">
    <property type="entry name" value="YBR137W-like"/>
</dbReference>
<dbReference type="InterPro" id="IPR038084">
    <property type="entry name" value="PduO/GlcC-like_sf"/>
</dbReference>
<dbReference type="PANTHER" id="PTHR28255:SF1">
    <property type="entry name" value="UPF0303 PROTEIN YBR137W"/>
    <property type="match status" value="1"/>
</dbReference>
<organism evidence="2 3">
    <name type="scientific">Pseudovibrio axinellae</name>
    <dbReference type="NCBI Taxonomy" id="989403"/>
    <lineage>
        <taxon>Bacteria</taxon>
        <taxon>Pseudomonadati</taxon>
        <taxon>Pseudomonadota</taxon>
        <taxon>Alphaproteobacteria</taxon>
        <taxon>Hyphomicrobiales</taxon>
        <taxon>Stappiaceae</taxon>
        <taxon>Pseudovibrio</taxon>
    </lineage>
</organism>
<name>A0A165VZS8_9HYPH</name>
<dbReference type="HAMAP" id="MF_00761">
    <property type="entry name" value="UPF0303"/>
    <property type="match status" value="1"/>
</dbReference>
<proteinExistence type="inferred from homology"/>
<dbReference type="NCBIfam" id="NF002696">
    <property type="entry name" value="PRK02487.1-5"/>
    <property type="match status" value="1"/>
</dbReference>
<dbReference type="RefSeq" id="WP_068008922.1">
    <property type="nucleotide sequence ID" value="NZ_FOFM01000026.1"/>
</dbReference>
<evidence type="ECO:0000256" key="1">
    <source>
        <dbReference type="HAMAP-Rule" id="MF_00761"/>
    </source>
</evidence>
<protein>
    <recommendedName>
        <fullName evidence="1">UPF0303 protein PsAD2_03548</fullName>
    </recommendedName>
</protein>
<dbReference type="STRING" id="989403.SAMN05421798_1267"/>
<reference evidence="2 3" key="1">
    <citation type="journal article" date="2016" name="Front. Microbiol.">
        <title>Comparative Genomic Analysis Reveals a Diverse Repertoire of Genes Involved in Prokaryote-Eukaryote Interactions within the Pseudovibrio Genus.</title>
        <authorList>
            <person name="Romano S."/>
            <person name="Fernandez-Guerra A."/>
            <person name="Reen F.J."/>
            <person name="Glockner F.O."/>
            <person name="Crowley S.P."/>
            <person name="O'Sullivan O."/>
            <person name="Cotter P.D."/>
            <person name="Adams C."/>
            <person name="Dobson A.D."/>
            <person name="O'Gara F."/>
        </authorList>
    </citation>
    <scope>NUCLEOTIDE SEQUENCE [LARGE SCALE GENOMIC DNA]</scope>
    <source>
        <strain evidence="2 3">Ad2</strain>
    </source>
</reference>
<evidence type="ECO:0000313" key="2">
    <source>
        <dbReference type="EMBL" id="KZL15728.1"/>
    </source>
</evidence>
<dbReference type="PANTHER" id="PTHR28255">
    <property type="match status" value="1"/>
</dbReference>
<dbReference type="PIRSF" id="PIRSF008757">
    <property type="entry name" value="UCP008757"/>
    <property type="match status" value="1"/>
</dbReference>
<comment type="caution">
    <text evidence="2">The sequence shown here is derived from an EMBL/GenBank/DDBJ whole genome shotgun (WGS) entry which is preliminary data.</text>
</comment>
<dbReference type="EMBL" id="LMCB01000062">
    <property type="protein sequence ID" value="KZL15728.1"/>
    <property type="molecule type" value="Genomic_DNA"/>
</dbReference>
<dbReference type="OrthoDB" id="9815315at2"/>
<dbReference type="Gene3D" id="3.30.450.150">
    <property type="entry name" value="Haem-degrading domain"/>
    <property type="match status" value="1"/>
</dbReference>
<comment type="similarity">
    <text evidence="1">Belongs to the UPF0303 family.</text>
</comment>
<dbReference type="AlphaFoldDB" id="A0A165VZS8"/>
<gene>
    <name evidence="2" type="ORF">PsAD2_03548</name>
</gene>
<accession>A0A165VZS8</accession>
<keyword evidence="3" id="KW-1185">Reference proteome</keyword>
<dbReference type="SUPFAM" id="SSF143744">
    <property type="entry name" value="GlcG-like"/>
    <property type="match status" value="1"/>
</dbReference>
<dbReference type="PATRIC" id="fig|989403.3.peg.3834"/>
<sequence length="161" mass="17995">MTNLLNVLLDQEKSLQFSDFTLDRAWELGCALKAKAESIGAGLAIDITINDLNVFHVIMPGARGDNAEWVRRKRNSVKRFHHSTWYLHNYYKAKGKSMYEDSGVSEKDYASHGGSFPLTIRNVGVVGAITVSGLQQEDDHQLIVDILTDFLDDSEKQSAAH</sequence>